<evidence type="ECO:0000313" key="3">
    <source>
        <dbReference type="Proteomes" id="UP000315700"/>
    </source>
</evidence>
<feature type="region of interest" description="Disordered" evidence="1">
    <location>
        <begin position="258"/>
        <end position="287"/>
    </location>
</feature>
<organism evidence="2 3">
    <name type="scientific">Caulifigura coniformis</name>
    <dbReference type="NCBI Taxonomy" id="2527983"/>
    <lineage>
        <taxon>Bacteria</taxon>
        <taxon>Pseudomonadati</taxon>
        <taxon>Planctomycetota</taxon>
        <taxon>Planctomycetia</taxon>
        <taxon>Planctomycetales</taxon>
        <taxon>Planctomycetaceae</taxon>
        <taxon>Caulifigura</taxon>
    </lineage>
</organism>
<keyword evidence="3" id="KW-1185">Reference proteome</keyword>
<proteinExistence type="predicted"/>
<evidence type="ECO:0000256" key="1">
    <source>
        <dbReference type="SAM" id="MobiDB-lite"/>
    </source>
</evidence>
<accession>A0A517SA58</accession>
<feature type="compositionally biased region" description="Basic and acidic residues" evidence="1">
    <location>
        <begin position="267"/>
        <end position="287"/>
    </location>
</feature>
<dbReference type="InParanoid" id="A0A517SA58"/>
<reference evidence="2 3" key="1">
    <citation type="submission" date="2019-02" db="EMBL/GenBank/DDBJ databases">
        <title>Deep-cultivation of Planctomycetes and their phenomic and genomic characterization uncovers novel biology.</title>
        <authorList>
            <person name="Wiegand S."/>
            <person name="Jogler M."/>
            <person name="Boedeker C."/>
            <person name="Pinto D."/>
            <person name="Vollmers J."/>
            <person name="Rivas-Marin E."/>
            <person name="Kohn T."/>
            <person name="Peeters S.H."/>
            <person name="Heuer A."/>
            <person name="Rast P."/>
            <person name="Oberbeckmann S."/>
            <person name="Bunk B."/>
            <person name="Jeske O."/>
            <person name="Meyerdierks A."/>
            <person name="Storesund J.E."/>
            <person name="Kallscheuer N."/>
            <person name="Luecker S."/>
            <person name="Lage O.M."/>
            <person name="Pohl T."/>
            <person name="Merkel B.J."/>
            <person name="Hornburger P."/>
            <person name="Mueller R.-W."/>
            <person name="Bruemmer F."/>
            <person name="Labrenz M."/>
            <person name="Spormann A.M."/>
            <person name="Op den Camp H."/>
            <person name="Overmann J."/>
            <person name="Amann R."/>
            <person name="Jetten M.S.M."/>
            <person name="Mascher T."/>
            <person name="Medema M.H."/>
            <person name="Devos D.P."/>
            <person name="Kaster A.-K."/>
            <person name="Ovreas L."/>
            <person name="Rohde M."/>
            <person name="Galperin M.Y."/>
            <person name="Jogler C."/>
        </authorList>
    </citation>
    <scope>NUCLEOTIDE SEQUENCE [LARGE SCALE GENOMIC DNA]</scope>
    <source>
        <strain evidence="2 3">Pan44</strain>
    </source>
</reference>
<dbReference type="RefSeq" id="WP_145027769.1">
    <property type="nucleotide sequence ID" value="NZ_CP036271.1"/>
</dbReference>
<name>A0A517SA58_9PLAN</name>
<dbReference type="AlphaFoldDB" id="A0A517SA58"/>
<gene>
    <name evidence="2" type="ORF">Pan44_09800</name>
</gene>
<evidence type="ECO:0000313" key="2">
    <source>
        <dbReference type="EMBL" id="QDT52966.1"/>
    </source>
</evidence>
<dbReference type="KEGG" id="ccos:Pan44_09800"/>
<sequence>MKQNEQPRPFRVRRAGLFLLAVALAMPGCASIVNFTAMRSIPVAGPENPVVDFSCIWQQGEGRDEHGKPCRGFCGQVMFMTAGHKKPALVRGAVSVYVFDNVGTLADQTKPFQTFEFTADEWAGFQRRTNLGMTYQLFIPYTRSGGREADCQLHMKFTPDGSGSPIFSHPETISLRGTSGASAMASAIDRKLTSSSLLFQNPAVMNPEASSAAYNELMRKMQADAASPPVFKASPRNAAVPSRQAEIERLQAVLDAASTRQVQQAAHEADPDDPRRVSQADYEEQSR</sequence>
<dbReference type="EMBL" id="CP036271">
    <property type="protein sequence ID" value="QDT52966.1"/>
    <property type="molecule type" value="Genomic_DNA"/>
</dbReference>
<dbReference type="OrthoDB" id="282702at2"/>
<protein>
    <submittedName>
        <fullName evidence="2">Uncharacterized protein</fullName>
    </submittedName>
</protein>
<dbReference type="Proteomes" id="UP000315700">
    <property type="component" value="Chromosome"/>
</dbReference>